<dbReference type="Pfam" id="PF20153">
    <property type="entry name" value="DUF6535"/>
    <property type="match status" value="1"/>
</dbReference>
<dbReference type="InterPro" id="IPR045338">
    <property type="entry name" value="DUF6535"/>
</dbReference>
<keyword evidence="5" id="KW-1185">Reference proteome</keyword>
<keyword evidence="2" id="KW-0812">Transmembrane</keyword>
<feature type="region of interest" description="Disordered" evidence="1">
    <location>
        <begin position="336"/>
        <end position="358"/>
    </location>
</feature>
<evidence type="ECO:0000259" key="3">
    <source>
        <dbReference type="Pfam" id="PF20153"/>
    </source>
</evidence>
<organism evidence="4 5">
    <name type="scientific">Ganoderma sinense ZZ0214-1</name>
    <dbReference type="NCBI Taxonomy" id="1077348"/>
    <lineage>
        <taxon>Eukaryota</taxon>
        <taxon>Fungi</taxon>
        <taxon>Dikarya</taxon>
        <taxon>Basidiomycota</taxon>
        <taxon>Agaricomycotina</taxon>
        <taxon>Agaricomycetes</taxon>
        <taxon>Polyporales</taxon>
        <taxon>Polyporaceae</taxon>
        <taxon>Ganoderma</taxon>
    </lineage>
</organism>
<reference evidence="4 5" key="1">
    <citation type="journal article" date="2015" name="Sci. Rep.">
        <title>Chromosome-level genome map provides insights into diverse defense mechanisms in the medicinal fungus Ganoderma sinense.</title>
        <authorList>
            <person name="Zhu Y."/>
            <person name="Xu J."/>
            <person name="Sun C."/>
            <person name="Zhou S."/>
            <person name="Xu H."/>
            <person name="Nelson D.R."/>
            <person name="Qian J."/>
            <person name="Song J."/>
            <person name="Luo H."/>
            <person name="Xiang L."/>
            <person name="Li Y."/>
            <person name="Xu Z."/>
            <person name="Ji A."/>
            <person name="Wang L."/>
            <person name="Lu S."/>
            <person name="Hayward A."/>
            <person name="Sun W."/>
            <person name="Li X."/>
            <person name="Schwartz D.C."/>
            <person name="Wang Y."/>
            <person name="Chen S."/>
        </authorList>
    </citation>
    <scope>NUCLEOTIDE SEQUENCE [LARGE SCALE GENOMIC DNA]</scope>
    <source>
        <strain evidence="4 5">ZZ0214-1</strain>
    </source>
</reference>
<feature type="transmembrane region" description="Helical" evidence="2">
    <location>
        <begin position="37"/>
        <end position="59"/>
    </location>
</feature>
<sequence>MQVDEEDSYDQWAYIADALGQYYKDRQKVIYEELDGLLSFSGIFTAVVTLFAVQSVVWLQPDNTQFSADILRRISQQISNQTTPAFTDTQPSDSEFDTRVTGELTVCFMLSLIISVSVSIMSLWAKKSLRKYLLDHPSSSYDRSLLQLYRNRDHVLQRWLLHDIATILSTLLLISIVLFCYGMSSLAAKLKSTPISRILGVINILNLIVAFGSVLVPLFIPSWPLRPLLPPFRVSLHRVRHPRRRSDLQSVPLRTRFSMLCSALAGIKFRAVEARKLEEMRRHQVALELEALAFANRAFWGSRRLRAINELFRQVDDRAAALDCIVRILRVDSASSSESHSEDAESEPCTLHPPTVFPRDGTDKGLIDHLRKIGGQILGELEESQSGTVTEYGYGEQDGRLSKYRRVFASASNGLG</sequence>
<proteinExistence type="predicted"/>
<gene>
    <name evidence="4" type="ORF">GSI_05724</name>
</gene>
<protein>
    <recommendedName>
        <fullName evidence="3">DUF6535 domain-containing protein</fullName>
    </recommendedName>
</protein>
<dbReference type="OrthoDB" id="2743553at2759"/>
<accession>A0A2G8SB96</accession>
<comment type="caution">
    <text evidence="4">The sequence shown here is derived from an EMBL/GenBank/DDBJ whole genome shotgun (WGS) entry which is preliminary data.</text>
</comment>
<keyword evidence="2" id="KW-1133">Transmembrane helix</keyword>
<dbReference type="Proteomes" id="UP000230002">
    <property type="component" value="Unassembled WGS sequence"/>
</dbReference>
<name>A0A2G8SB96_9APHY</name>
<dbReference type="AlphaFoldDB" id="A0A2G8SB96"/>
<dbReference type="STRING" id="1077348.A0A2G8SB96"/>
<keyword evidence="2" id="KW-0472">Membrane</keyword>
<evidence type="ECO:0000313" key="5">
    <source>
        <dbReference type="Proteomes" id="UP000230002"/>
    </source>
</evidence>
<evidence type="ECO:0000256" key="1">
    <source>
        <dbReference type="SAM" id="MobiDB-lite"/>
    </source>
</evidence>
<feature type="transmembrane region" description="Helical" evidence="2">
    <location>
        <begin position="198"/>
        <end position="220"/>
    </location>
</feature>
<feature type="transmembrane region" description="Helical" evidence="2">
    <location>
        <begin position="104"/>
        <end position="125"/>
    </location>
</feature>
<evidence type="ECO:0000313" key="4">
    <source>
        <dbReference type="EMBL" id="PIL31030.1"/>
    </source>
</evidence>
<evidence type="ECO:0000256" key="2">
    <source>
        <dbReference type="SAM" id="Phobius"/>
    </source>
</evidence>
<dbReference type="EMBL" id="AYKW01000012">
    <property type="protein sequence ID" value="PIL31030.1"/>
    <property type="molecule type" value="Genomic_DNA"/>
</dbReference>
<feature type="transmembrane region" description="Helical" evidence="2">
    <location>
        <begin position="164"/>
        <end position="186"/>
    </location>
</feature>
<feature type="domain" description="DUF6535" evidence="3">
    <location>
        <begin position="12"/>
        <end position="184"/>
    </location>
</feature>